<dbReference type="EMBL" id="OZ075118">
    <property type="protein sequence ID" value="CAL5090296.1"/>
    <property type="molecule type" value="Genomic_DNA"/>
</dbReference>
<gene>
    <name evidence="2" type="ORF">URODEC1_LOCUS113821</name>
</gene>
<dbReference type="PANTHER" id="PTHR33074">
    <property type="entry name" value="EXPRESSED PROTEIN-RELATED"/>
    <property type="match status" value="1"/>
</dbReference>
<keyword evidence="3" id="KW-1185">Reference proteome</keyword>
<accession>A0ABC9G9F0</accession>
<dbReference type="Proteomes" id="UP001497457">
    <property type="component" value="Chromosome 8b"/>
</dbReference>
<evidence type="ECO:0000313" key="3">
    <source>
        <dbReference type="Proteomes" id="UP001497457"/>
    </source>
</evidence>
<dbReference type="PANTHER" id="PTHR33074:SF139">
    <property type="entry name" value="OS09G0567000 PROTEIN"/>
    <property type="match status" value="1"/>
</dbReference>
<sequence length="447" mass="50838">MGTPRFRLLDATLNPPVLAADEEDAASQALPWVLLEVEAYVAKRENATTAFFETWDRKQIQVTLCPRRPPRVSYLCVHSPDAEIHVEPKILATEDDLVLLRIAIGRQEDVTDNLEYYVYQADDGSGRPALTHLPQPPRPYRFDSSNMGIMRCRTDHCSDDGCRQEFVVAGLSDAPDDYPEGDFVLCLYKSKDKVWTKSIVSLDEQQRRQYGSGFDHDNTKMIAIGGDAGTMGFVDLWRGILFCDVLQEEGEAIPPLRYVPLPVTRPKKKLSGEPRLCRDIAVVDGRLKYVELQLHWKNSVVVRGARLKDGWIAATYSKAATSSLEDTWSKDYEVDSNCMNFKNDPLTKLLPKMFNDEGIPLPPFKRLDVCQPTLSLDHHDNVYFMTKFERQDAKAWVVVVDMKKKVPQAVCPFSAERNTFINFAYMHSRISSHLYPLSLTTSQLMCY</sequence>
<evidence type="ECO:0000259" key="1">
    <source>
        <dbReference type="Pfam" id="PF07762"/>
    </source>
</evidence>
<dbReference type="AlphaFoldDB" id="A0ABC9G9F0"/>
<reference evidence="3" key="1">
    <citation type="submission" date="2024-06" db="EMBL/GenBank/DDBJ databases">
        <authorList>
            <person name="Ryan C."/>
        </authorList>
    </citation>
    <scope>NUCLEOTIDE SEQUENCE [LARGE SCALE GENOMIC DNA]</scope>
</reference>
<reference evidence="2 3" key="2">
    <citation type="submission" date="2024-10" db="EMBL/GenBank/DDBJ databases">
        <authorList>
            <person name="Ryan C."/>
        </authorList>
    </citation>
    <scope>NUCLEOTIDE SEQUENCE [LARGE SCALE GENOMIC DNA]</scope>
</reference>
<feature type="domain" description="DUF1618" evidence="1">
    <location>
        <begin position="234"/>
        <end position="383"/>
    </location>
</feature>
<dbReference type="Pfam" id="PF07762">
    <property type="entry name" value="DUF1618"/>
    <property type="match status" value="1"/>
</dbReference>
<proteinExistence type="predicted"/>
<protein>
    <recommendedName>
        <fullName evidence="1">DUF1618 domain-containing protein</fullName>
    </recommendedName>
</protein>
<dbReference type="InterPro" id="IPR011676">
    <property type="entry name" value="DUF1618"/>
</dbReference>
<evidence type="ECO:0000313" key="2">
    <source>
        <dbReference type="EMBL" id="CAL5090296.1"/>
    </source>
</evidence>
<name>A0ABC9G9F0_9POAL</name>
<organism evidence="2 3">
    <name type="scientific">Urochloa decumbens</name>
    <dbReference type="NCBI Taxonomy" id="240449"/>
    <lineage>
        <taxon>Eukaryota</taxon>
        <taxon>Viridiplantae</taxon>
        <taxon>Streptophyta</taxon>
        <taxon>Embryophyta</taxon>
        <taxon>Tracheophyta</taxon>
        <taxon>Spermatophyta</taxon>
        <taxon>Magnoliopsida</taxon>
        <taxon>Liliopsida</taxon>
        <taxon>Poales</taxon>
        <taxon>Poaceae</taxon>
        <taxon>PACMAD clade</taxon>
        <taxon>Panicoideae</taxon>
        <taxon>Panicodae</taxon>
        <taxon>Paniceae</taxon>
        <taxon>Melinidinae</taxon>
        <taxon>Urochloa</taxon>
    </lineage>
</organism>